<dbReference type="EMBL" id="AMBO01000312">
    <property type="protein sequence ID" value="EKD01664.1"/>
    <property type="molecule type" value="Genomic_DNA"/>
</dbReference>
<dbReference type="STRING" id="1220162.K1WK37"/>
<feature type="repeat" description="WD" evidence="3">
    <location>
        <begin position="343"/>
        <end position="384"/>
    </location>
</feature>
<dbReference type="InterPro" id="IPR015943">
    <property type="entry name" value="WD40/YVTN_repeat-like_dom_sf"/>
</dbReference>
<reference evidence="4 5" key="1">
    <citation type="journal article" date="2012" name="Eukaryot. Cell">
        <title>Genome sequence of the Trichosporon asahii environmental strain CBS 8904.</title>
        <authorList>
            <person name="Yang R.Y."/>
            <person name="Li H.T."/>
            <person name="Zhu H."/>
            <person name="Zhou G.P."/>
            <person name="Wang M."/>
            <person name="Wang L."/>
        </authorList>
    </citation>
    <scope>NUCLEOTIDE SEQUENCE [LARGE SCALE GENOMIC DNA]</scope>
    <source>
        <strain evidence="4 5">CBS 8904</strain>
    </source>
</reference>
<comment type="caution">
    <text evidence="4">The sequence shown here is derived from an EMBL/GenBank/DDBJ whole genome shotgun (WGS) entry which is preliminary data.</text>
</comment>
<feature type="repeat" description="WD" evidence="3">
    <location>
        <begin position="393"/>
        <end position="434"/>
    </location>
</feature>
<accession>K1WK37</accession>
<dbReference type="Proteomes" id="UP000006757">
    <property type="component" value="Unassembled WGS sequence"/>
</dbReference>
<dbReference type="Gene3D" id="2.130.10.10">
    <property type="entry name" value="YVTN repeat-like/Quinoprotein amine dehydrogenase"/>
    <property type="match status" value="2"/>
</dbReference>
<dbReference type="PANTHER" id="PTHR44090:SF1">
    <property type="entry name" value="SUPERKILLER COMPLEX PROTEIN 8"/>
    <property type="match status" value="1"/>
</dbReference>
<gene>
    <name evidence="4" type="ORF">A1Q2_04035</name>
</gene>
<protein>
    <submittedName>
        <fullName evidence="4">Uncharacterized protein</fullName>
    </submittedName>
</protein>
<dbReference type="eggNOG" id="KOG4155">
    <property type="taxonomic scope" value="Eukaryota"/>
</dbReference>
<dbReference type="InParanoid" id="K1WK37"/>
<name>K1WK37_TRIAC</name>
<dbReference type="GO" id="GO:0032991">
    <property type="term" value="C:protein-containing complex"/>
    <property type="evidence" value="ECO:0007669"/>
    <property type="project" value="UniProtKB-ARBA"/>
</dbReference>
<dbReference type="OMA" id="IGMETGH"/>
<organism evidence="4 5">
    <name type="scientific">Trichosporon asahii var. asahii (strain CBS 8904)</name>
    <name type="common">Yeast</name>
    <dbReference type="NCBI Taxonomy" id="1220162"/>
    <lineage>
        <taxon>Eukaryota</taxon>
        <taxon>Fungi</taxon>
        <taxon>Dikarya</taxon>
        <taxon>Basidiomycota</taxon>
        <taxon>Agaricomycotina</taxon>
        <taxon>Tremellomycetes</taxon>
        <taxon>Trichosporonales</taxon>
        <taxon>Trichosporonaceae</taxon>
        <taxon>Trichosporon</taxon>
    </lineage>
</organism>
<evidence type="ECO:0000313" key="5">
    <source>
        <dbReference type="Proteomes" id="UP000006757"/>
    </source>
</evidence>
<dbReference type="GO" id="GO:0005634">
    <property type="term" value="C:nucleus"/>
    <property type="evidence" value="ECO:0007669"/>
    <property type="project" value="TreeGrafter"/>
</dbReference>
<dbReference type="PROSITE" id="PS00678">
    <property type="entry name" value="WD_REPEATS_1"/>
    <property type="match status" value="1"/>
</dbReference>
<dbReference type="PANTHER" id="PTHR44090">
    <property type="entry name" value="WD REPEAT-CONTAINING PROTEIN 61"/>
    <property type="match status" value="1"/>
</dbReference>
<dbReference type="OrthoDB" id="538223at2759"/>
<evidence type="ECO:0000313" key="4">
    <source>
        <dbReference type="EMBL" id="EKD01664.1"/>
    </source>
</evidence>
<sequence>MTDGATHGQTGTGVHAVERKDANLDALQAGFTLADDLARHQVHTLLEVRKTAVVSYATAAPSSQFLLPRHCASLCVYRFVIGLETSDVAGGRLVRLGVKAVEAIVSRHFVIAAVEEDTSTSKSPTVAVASIDMRLAEANNSLYPTSRKSRHQKDALWALAWTSSLISGGADGIVRFHDPADLTQALDELPALPLAISSISAAGNRALATSLDGTAALIDVEEKKFIDRVETGRVPPKAGENGEWLLRASSPPVLTAELAAYRGALAPDAGSWAWTGRGARVAIRPVGEGEGALGGEGSVVDLGKGRFGMSVVYSPDGKQLAIGMETGHVHVVDVATTSVIATYTAHAMAVRALSWSPDSQWLYSGSDDARIVLHDIRAGAESGASGEGAVAILQGHQGWVLSVAASPDSKLLGSGGADSAVKLWDVGERRAVWNGSADGDVWGFAWQPEVEGALAPGKQFAVAGGDKKISLYRAAGAV</sequence>
<dbReference type="PROSITE" id="PS50294">
    <property type="entry name" value="WD_REPEATS_REGION"/>
    <property type="match status" value="2"/>
</dbReference>
<keyword evidence="5" id="KW-1185">Reference proteome</keyword>
<dbReference type="InterPro" id="IPR011047">
    <property type="entry name" value="Quinoprotein_ADH-like_sf"/>
</dbReference>
<dbReference type="Pfam" id="PF00400">
    <property type="entry name" value="WD40"/>
    <property type="match status" value="2"/>
</dbReference>
<keyword evidence="1 3" id="KW-0853">WD repeat</keyword>
<evidence type="ECO:0000256" key="3">
    <source>
        <dbReference type="PROSITE-ProRule" id="PRU00221"/>
    </source>
</evidence>
<dbReference type="HOGENOM" id="CLU_000288_57_11_1"/>
<dbReference type="SMART" id="SM00320">
    <property type="entry name" value="WD40"/>
    <property type="match status" value="5"/>
</dbReference>
<dbReference type="PROSITE" id="PS50082">
    <property type="entry name" value="WD_REPEATS_2"/>
    <property type="match status" value="2"/>
</dbReference>
<dbReference type="SUPFAM" id="SSF50998">
    <property type="entry name" value="Quinoprotein alcohol dehydrogenase-like"/>
    <property type="match status" value="1"/>
</dbReference>
<evidence type="ECO:0000256" key="2">
    <source>
        <dbReference type="ARBA" id="ARBA00022737"/>
    </source>
</evidence>
<keyword evidence="2" id="KW-0677">Repeat</keyword>
<dbReference type="AlphaFoldDB" id="K1WK37"/>
<dbReference type="InterPro" id="IPR019775">
    <property type="entry name" value="WD40_repeat_CS"/>
</dbReference>
<dbReference type="InterPro" id="IPR001680">
    <property type="entry name" value="WD40_rpt"/>
</dbReference>
<proteinExistence type="predicted"/>
<dbReference type="InterPro" id="IPR051510">
    <property type="entry name" value="SKI8"/>
</dbReference>
<evidence type="ECO:0000256" key="1">
    <source>
        <dbReference type="ARBA" id="ARBA00022574"/>
    </source>
</evidence>